<evidence type="ECO:0000256" key="2">
    <source>
        <dbReference type="ARBA" id="ARBA00004496"/>
    </source>
</evidence>
<evidence type="ECO:0000256" key="9">
    <source>
        <dbReference type="SAM" id="MobiDB-lite"/>
    </source>
</evidence>
<evidence type="ECO:0000313" key="10">
    <source>
        <dbReference type="EMBL" id="CEL67388.1"/>
    </source>
</evidence>
<dbReference type="PROSITE" id="PS50293">
    <property type="entry name" value="TPR_REGION"/>
    <property type="match status" value="1"/>
</dbReference>
<evidence type="ECO:0000256" key="7">
    <source>
        <dbReference type="ARBA" id="ARBA00023140"/>
    </source>
</evidence>
<keyword evidence="6 8" id="KW-0802">TPR repeat</keyword>
<gene>
    <name evidence="10" type="ORF">BN1204_031880</name>
</gene>
<feature type="region of interest" description="Disordered" evidence="9">
    <location>
        <begin position="256"/>
        <end position="322"/>
    </location>
</feature>
<sequence>MAFRALFSQPRAANPCAADATRVASAAASGAGTNPLTSFLTSVSTDPLRTRQLLEGYDLSGAVPLPQASLPDALLNLLSTEDLGEPDAGVGASQQAAVSDSWDTAWSHIQGAQNGGSPPELPQFSRPTYALEGFRGLAGPETIGIQMSPDGNQLAGPGAGRNASLPETPFLSNQASLPSGPHHVPGPLPAFLSSSPSSSSSAASPFLSVSFLHGSSGASVSPQPASPFPAQAPHAGRASAGSAPTSWLEEFHAFAQGRDPHSGGTSSADARDFAPQAAEPQGPQLDSSTGRQGTPRETRVEQPGSSDQPLPADAVARHGPLLSGPVSFPPPVSSPFLAFPHPPPQVPFFVPAGHLWNYANGEAFSEARQRSLEAARRAQRAAGILPASSSSASSKAEEAEKNKEGTGGVSFDARAAREMLETLKAMGEEKLERSEFVHFIRQLAAGELSLVDGQLVNAKGSPVDWDAHLQATKGGKFVEQAGRSAGDELSGGAAAEKVEAETGARDGAAAEEALDGNADECASFEQSMKDLEEAWKQAREKGEIDDEELSLFRSIFNTAELGKALGDSSADEASLMEGLWPSVDRAAGAGNILGRPQESDSLPVFSANNPYLSEPSPLALAQQLLEEGKLQEAVKALEAEVQQNPSSSEGWRLLGEALADSEQDAEAIVCLKKGHEVDPYNLDSLLALGVSLTNELDAPQALRNLRDWMANHDEFSALPGVQRPLPEDFQELKAHVASLFHEAAAWKGCVDGGVHLALGVIHNIDQNFDRALYHFAEALKFASGRRAATLWNKIGATLANSGRSAAALLAYEQTVALRPNYPRAWTNLGVAHSNLGDTDRALRFYLTALVLNPAASHLWYYVRSAIIALGKFDWLGLAENRDLEGLRALMPAGAVPVREEILEKGVQKAPQEDAAVLHRLFGMIKQST</sequence>
<accession>A0A0F7UBZ3</accession>
<feature type="repeat" description="TPR" evidence="8">
    <location>
        <begin position="788"/>
        <end position="821"/>
    </location>
</feature>
<protein>
    <submittedName>
        <fullName evidence="10">TPR domain-containing protein, putative</fullName>
    </submittedName>
</protein>
<evidence type="ECO:0000256" key="6">
    <source>
        <dbReference type="ARBA" id="ARBA00022803"/>
    </source>
</evidence>
<reference evidence="10" key="1">
    <citation type="journal article" date="2015" name="PLoS ONE">
        <title>Comprehensive Evaluation of Toxoplasma gondii VEG and Neospora caninum LIV Genomes with Tachyzoite Stage Transcriptome and Proteome Defines Novel Transcript Features.</title>
        <authorList>
            <person name="Ramaprasad A."/>
            <person name="Mourier T."/>
            <person name="Naeem R."/>
            <person name="Malas T.B."/>
            <person name="Moussa E."/>
            <person name="Panigrahi A."/>
            <person name="Vermont S.J."/>
            <person name="Otto T.D."/>
            <person name="Wastling J."/>
            <person name="Pain A."/>
        </authorList>
    </citation>
    <scope>NUCLEOTIDE SEQUENCE</scope>
    <source>
        <strain evidence="10">Liverpool</strain>
    </source>
</reference>
<name>A0A0F7UBZ3_NEOCL</name>
<dbReference type="Pfam" id="PF00515">
    <property type="entry name" value="TPR_1"/>
    <property type="match status" value="1"/>
</dbReference>
<feature type="region of interest" description="Disordered" evidence="9">
    <location>
        <begin position="140"/>
        <end position="184"/>
    </location>
</feature>
<dbReference type="InterPro" id="IPR011990">
    <property type="entry name" value="TPR-like_helical_dom_sf"/>
</dbReference>
<evidence type="ECO:0000256" key="5">
    <source>
        <dbReference type="ARBA" id="ARBA00022737"/>
    </source>
</evidence>
<dbReference type="SUPFAM" id="SSF48452">
    <property type="entry name" value="TPR-like"/>
    <property type="match status" value="1"/>
</dbReference>
<keyword evidence="7" id="KW-0576">Peroxisome</keyword>
<dbReference type="PROSITE" id="PS50005">
    <property type="entry name" value="TPR"/>
    <property type="match status" value="2"/>
</dbReference>
<feature type="compositionally biased region" description="Low complexity" evidence="9">
    <location>
        <begin position="214"/>
        <end position="235"/>
    </location>
</feature>
<dbReference type="GO" id="GO:0005829">
    <property type="term" value="C:cytosol"/>
    <property type="evidence" value="ECO:0007669"/>
    <property type="project" value="TreeGrafter"/>
</dbReference>
<dbReference type="Pfam" id="PF13432">
    <property type="entry name" value="TPR_16"/>
    <property type="match status" value="1"/>
</dbReference>
<dbReference type="PANTHER" id="PTHR10130:SF0">
    <property type="entry name" value="GH08708P"/>
    <property type="match status" value="1"/>
</dbReference>
<dbReference type="AlphaFoldDB" id="A0A0F7UBZ3"/>
<evidence type="ECO:0000256" key="4">
    <source>
        <dbReference type="ARBA" id="ARBA00022490"/>
    </source>
</evidence>
<dbReference type="GO" id="GO:0005778">
    <property type="term" value="C:peroxisomal membrane"/>
    <property type="evidence" value="ECO:0007669"/>
    <property type="project" value="TreeGrafter"/>
</dbReference>
<dbReference type="EMBL" id="LN714483">
    <property type="protein sequence ID" value="CEL67388.1"/>
    <property type="molecule type" value="Genomic_DNA"/>
</dbReference>
<keyword evidence="5" id="KW-0677">Repeat</keyword>
<dbReference type="InterPro" id="IPR019734">
    <property type="entry name" value="TPR_rpt"/>
</dbReference>
<keyword evidence="4" id="KW-0963">Cytoplasm</keyword>
<feature type="region of interest" description="Disordered" evidence="9">
    <location>
        <begin position="383"/>
        <end position="408"/>
    </location>
</feature>
<dbReference type="GO" id="GO:0005052">
    <property type="term" value="F:peroxisome matrix targeting signal-1 binding"/>
    <property type="evidence" value="ECO:0007669"/>
    <property type="project" value="TreeGrafter"/>
</dbReference>
<feature type="region of interest" description="Disordered" evidence="9">
    <location>
        <begin position="214"/>
        <end position="244"/>
    </location>
</feature>
<evidence type="ECO:0000256" key="8">
    <source>
        <dbReference type="PROSITE-ProRule" id="PRU00339"/>
    </source>
</evidence>
<evidence type="ECO:0000256" key="1">
    <source>
        <dbReference type="ARBA" id="ARBA00004275"/>
    </source>
</evidence>
<proteinExistence type="inferred from homology"/>
<organism evidence="10">
    <name type="scientific">Neospora caninum (strain Liverpool)</name>
    <dbReference type="NCBI Taxonomy" id="572307"/>
    <lineage>
        <taxon>Eukaryota</taxon>
        <taxon>Sar</taxon>
        <taxon>Alveolata</taxon>
        <taxon>Apicomplexa</taxon>
        <taxon>Conoidasida</taxon>
        <taxon>Coccidia</taxon>
        <taxon>Eucoccidiorida</taxon>
        <taxon>Eimeriorina</taxon>
        <taxon>Sarcocystidae</taxon>
        <taxon>Neospora</taxon>
    </lineage>
</organism>
<dbReference type="Gene3D" id="1.25.40.10">
    <property type="entry name" value="Tetratricopeptide repeat domain"/>
    <property type="match status" value="1"/>
</dbReference>
<feature type="repeat" description="TPR" evidence="8">
    <location>
        <begin position="822"/>
        <end position="855"/>
    </location>
</feature>
<comment type="subcellular location">
    <subcellularLocation>
        <location evidence="2">Cytoplasm</location>
    </subcellularLocation>
    <subcellularLocation>
        <location evidence="1">Peroxisome</location>
    </subcellularLocation>
</comment>
<dbReference type="SMART" id="SM00028">
    <property type="entry name" value="TPR"/>
    <property type="match status" value="4"/>
</dbReference>
<feature type="compositionally biased region" description="Basic and acidic residues" evidence="9">
    <location>
        <begin position="395"/>
        <end position="404"/>
    </location>
</feature>
<dbReference type="GO" id="GO:0016560">
    <property type="term" value="P:protein import into peroxisome matrix, docking"/>
    <property type="evidence" value="ECO:0007669"/>
    <property type="project" value="TreeGrafter"/>
</dbReference>
<dbReference type="InterPro" id="IPR024111">
    <property type="entry name" value="PEX5/PEX5L"/>
</dbReference>
<evidence type="ECO:0000256" key="3">
    <source>
        <dbReference type="ARBA" id="ARBA00005348"/>
    </source>
</evidence>
<comment type="similarity">
    <text evidence="3">Belongs to the peroxisomal targeting signal receptor family.</text>
</comment>
<dbReference type="PANTHER" id="PTHR10130">
    <property type="entry name" value="PEROXISOMAL TARGETING SIGNAL 1 RECEPTOR PEX5"/>
    <property type="match status" value="1"/>
</dbReference>